<evidence type="ECO:0000313" key="3">
    <source>
        <dbReference type="Proteomes" id="UP000324575"/>
    </source>
</evidence>
<reference evidence="2 3" key="1">
    <citation type="submission" date="2019-03" db="EMBL/GenBank/DDBJ databases">
        <title>Single cell metagenomics reveals metabolic interactions within the superorganism composed of flagellate Streblomastix strix and complex community of Bacteroidetes bacteria on its surface.</title>
        <authorList>
            <person name="Treitli S.C."/>
            <person name="Kolisko M."/>
            <person name="Husnik F."/>
            <person name="Keeling P."/>
            <person name="Hampl V."/>
        </authorList>
    </citation>
    <scope>NUCLEOTIDE SEQUENCE [LARGE SCALE GENOMIC DNA]</scope>
    <source>
        <strain evidence="2">St1</strain>
    </source>
</reference>
<comment type="caution">
    <text evidence="2">The sequence shown here is derived from an EMBL/GenBank/DDBJ whole genome shotgun (WGS) entry which is preliminary data.</text>
</comment>
<organism evidence="2 3">
    <name type="scientific">Candidatus Ordinivivax streblomastigis</name>
    <dbReference type="NCBI Taxonomy" id="2540710"/>
    <lineage>
        <taxon>Bacteria</taxon>
        <taxon>Pseudomonadati</taxon>
        <taxon>Bacteroidota</taxon>
        <taxon>Bacteroidia</taxon>
        <taxon>Bacteroidales</taxon>
        <taxon>Candidatus Ordinivivax</taxon>
    </lineage>
</organism>
<proteinExistence type="predicted"/>
<evidence type="ECO:0000313" key="2">
    <source>
        <dbReference type="EMBL" id="KAA6303135.1"/>
    </source>
</evidence>
<evidence type="ECO:0000256" key="1">
    <source>
        <dbReference type="SAM" id="MobiDB-lite"/>
    </source>
</evidence>
<sequence length="227" mass="24534">MKEKILALLQAQFAGVRKDGLNQLAGAIALQVTTEDEAKTLVGKMTAEQLNSFVTDWRKEADAEVTKANKTYDDGLRKKYDFVEKKPEDTPHVPPVTGNIDAAAIQKLIADSIAAATKPLLEKVAGFEAGNIAKTRLQALTDKLKDCTNEVFKTKTLKDFARMQFETDEAFTEYLTDTETDVKTANQSVADSGLGAQGRPFVPNTPAGGGKEAAEAEIAAVMDKLPI</sequence>
<feature type="region of interest" description="Disordered" evidence="1">
    <location>
        <begin position="191"/>
        <end position="210"/>
    </location>
</feature>
<name>A0A5M8P3S6_9BACT</name>
<dbReference type="AlphaFoldDB" id="A0A5M8P3S6"/>
<protein>
    <submittedName>
        <fullName evidence="2">Uncharacterized protein</fullName>
    </submittedName>
</protein>
<dbReference type="Proteomes" id="UP000324575">
    <property type="component" value="Unassembled WGS sequence"/>
</dbReference>
<gene>
    <name evidence="2" type="ORF">EZS26_000738</name>
</gene>
<accession>A0A5M8P3S6</accession>
<dbReference type="EMBL" id="SNRX01000003">
    <property type="protein sequence ID" value="KAA6303135.1"/>
    <property type="molecule type" value="Genomic_DNA"/>
</dbReference>